<reference evidence="9 10" key="1">
    <citation type="submission" date="2008-06" db="EMBL/GenBank/DDBJ databases">
        <title>Complete sequence of Chloroherpeton thalassium ATCC 35110.</title>
        <authorList>
            <consortium name="US DOE Joint Genome Institute"/>
            <person name="Lucas S."/>
            <person name="Copeland A."/>
            <person name="Lapidus A."/>
            <person name="Glavina del Rio T."/>
            <person name="Dalin E."/>
            <person name="Tice H."/>
            <person name="Bruce D."/>
            <person name="Goodwin L."/>
            <person name="Pitluck S."/>
            <person name="Schmutz J."/>
            <person name="Larimer F."/>
            <person name="Land M."/>
            <person name="Hauser L."/>
            <person name="Kyrpides N."/>
            <person name="Mikhailova N."/>
            <person name="Liu Z."/>
            <person name="Li T."/>
            <person name="Zhao F."/>
            <person name="Overmann J."/>
            <person name="Bryant D.A."/>
            <person name="Richardson P."/>
        </authorList>
    </citation>
    <scope>NUCLEOTIDE SEQUENCE [LARGE SCALE GENOMIC DNA]</scope>
    <source>
        <strain evidence="10">ATCC 35110 / GB-78</strain>
    </source>
</reference>
<evidence type="ECO:0000256" key="4">
    <source>
        <dbReference type="ARBA" id="ARBA00022692"/>
    </source>
</evidence>
<dbReference type="KEGG" id="cts:Ctha_2630"/>
<evidence type="ECO:0000313" key="9">
    <source>
        <dbReference type="EMBL" id="ACF15079.1"/>
    </source>
</evidence>
<keyword evidence="3" id="KW-1134">Transmembrane beta strand</keyword>
<dbReference type="Proteomes" id="UP000001208">
    <property type="component" value="Chromosome"/>
</dbReference>
<evidence type="ECO:0000256" key="5">
    <source>
        <dbReference type="ARBA" id="ARBA00023136"/>
    </source>
</evidence>
<dbReference type="AlphaFoldDB" id="B3QYB3"/>
<dbReference type="EMBL" id="CP001100">
    <property type="protein sequence ID" value="ACF15079.1"/>
    <property type="molecule type" value="Genomic_DNA"/>
</dbReference>
<evidence type="ECO:0000256" key="1">
    <source>
        <dbReference type="ARBA" id="ARBA00004571"/>
    </source>
</evidence>
<dbReference type="STRING" id="517418.Ctha_2630"/>
<comment type="subcellular location">
    <subcellularLocation>
        <location evidence="1">Cell outer membrane</location>
        <topology evidence="1">Multi-pass membrane protein</topology>
    </subcellularLocation>
</comment>
<dbReference type="eggNOG" id="COG4771">
    <property type="taxonomic scope" value="Bacteria"/>
</dbReference>
<keyword evidence="7" id="KW-0732">Signal</keyword>
<dbReference type="Pfam" id="PF13715">
    <property type="entry name" value="CarbopepD_reg_2"/>
    <property type="match status" value="1"/>
</dbReference>
<keyword evidence="2" id="KW-0813">Transport</keyword>
<dbReference type="HOGENOM" id="CLU_016599_1_2_10"/>
<dbReference type="OrthoDB" id="9804995at2"/>
<evidence type="ECO:0000256" key="6">
    <source>
        <dbReference type="ARBA" id="ARBA00023237"/>
    </source>
</evidence>
<dbReference type="GO" id="GO:0009279">
    <property type="term" value="C:cell outer membrane"/>
    <property type="evidence" value="ECO:0007669"/>
    <property type="project" value="UniProtKB-SubCell"/>
</dbReference>
<dbReference type="PANTHER" id="PTHR30069">
    <property type="entry name" value="TONB-DEPENDENT OUTER MEMBRANE RECEPTOR"/>
    <property type="match status" value="1"/>
</dbReference>
<name>B3QYB3_CHLT3</name>
<dbReference type="GO" id="GO:0015344">
    <property type="term" value="F:siderophore uptake transmembrane transporter activity"/>
    <property type="evidence" value="ECO:0007669"/>
    <property type="project" value="TreeGrafter"/>
</dbReference>
<dbReference type="Gene3D" id="2.170.130.10">
    <property type="entry name" value="TonB-dependent receptor, plug domain"/>
    <property type="match status" value="1"/>
</dbReference>
<dbReference type="InterPro" id="IPR008969">
    <property type="entry name" value="CarboxyPept-like_regulatory"/>
</dbReference>
<dbReference type="InterPro" id="IPR039426">
    <property type="entry name" value="TonB-dep_rcpt-like"/>
</dbReference>
<keyword evidence="4" id="KW-0812">Transmembrane</keyword>
<protein>
    <submittedName>
        <fullName evidence="9">TonB-dependent receptor plug</fullName>
    </submittedName>
</protein>
<feature type="signal peptide" evidence="7">
    <location>
        <begin position="1"/>
        <end position="20"/>
    </location>
</feature>
<dbReference type="SUPFAM" id="SSF56935">
    <property type="entry name" value="Porins"/>
    <property type="match status" value="1"/>
</dbReference>
<evidence type="ECO:0000256" key="2">
    <source>
        <dbReference type="ARBA" id="ARBA00022448"/>
    </source>
</evidence>
<proteinExistence type="predicted"/>
<gene>
    <name evidence="9" type="ordered locus">Ctha_2630</name>
</gene>
<feature type="domain" description="TonB-dependent receptor plug" evidence="8">
    <location>
        <begin position="122"/>
        <end position="225"/>
    </location>
</feature>
<evidence type="ECO:0000259" key="8">
    <source>
        <dbReference type="Pfam" id="PF07715"/>
    </source>
</evidence>
<sequence length="791" mass="88933">MKIKILSLLFWLAAMNLCYAQNGSIRGRVFDATNNETLGFASVGILKTEKGALSDEDGNYKIEGLKHGLYNLQVSYVGYERKIIYEIRVFETKPTVVDFALKPNANEIDEVVVKPSLFEKSEETPLSSRSLGSMEIERAPGGGRDISRVVNVLPGVASPPASNRNDLSIRGGSPSENRFYVDGFEVSTINHFTTQGSSGGVWGVLDANMIRDMSLITGAFPTFAGNALSSVFDINLKEGNRETNDMQLNLGVIQSGINANGAISEDITYMTSARVADFNLLFSDRPIIPTFYDFVGKVMFNLNDKNRLELLGIGALDKMKINEEESEKTEENLYSLERARKIDQWNYSAGLKWTHFYGSGFTNVYLYENTLSNDILKYQDNDPSKLKIMDYESDETDYKLRVENKLNRFGFNLGFGGAYELGKYSVESEHYRVNSNGYEFIDLNSSLTVNKYAVFANVAKQLMDEKLGVNVGFRMDANDYSEAFSNPLEQFSPRVNLTYQLSPSLRASFNSGIYYENPSYTMMGYTVAGELVNQSALKPIRSTHVIAGMEYLTDINSSFSVEGFYKRYSDYPFSLTDGISMANKGSGFGIFGAEEVSSASKGRSYGVEFLYQQKLYHGFYGIFSYTFVKSEFDNGDGNYVPSAWDYGNIVNFTIGKQFGNNWEVGAKFLYNGGTPYTPYDVAASSKIENWEKRGSGILDYSLLNTERSEPFYELDIRIDKKFYFEKWNLNIYLDIRNVLNYQDGNVPELILVRDSNNEPIVDSNDSESYQTKVSTIKSFGIQPNFGIIIEL</sequence>
<dbReference type="Gene3D" id="2.40.170.20">
    <property type="entry name" value="TonB-dependent receptor, beta-barrel domain"/>
    <property type="match status" value="1"/>
</dbReference>
<feature type="chain" id="PRO_5002797782" evidence="7">
    <location>
        <begin position="21"/>
        <end position="791"/>
    </location>
</feature>
<keyword evidence="10" id="KW-1185">Reference proteome</keyword>
<keyword evidence="5" id="KW-0472">Membrane</keyword>
<dbReference type="InterPro" id="IPR036942">
    <property type="entry name" value="Beta-barrel_TonB_sf"/>
</dbReference>
<keyword evidence="6" id="KW-0998">Cell outer membrane</keyword>
<dbReference type="GO" id="GO:0044718">
    <property type="term" value="P:siderophore transmembrane transport"/>
    <property type="evidence" value="ECO:0007669"/>
    <property type="project" value="TreeGrafter"/>
</dbReference>
<dbReference type="PANTHER" id="PTHR30069:SF57">
    <property type="entry name" value="TONB-DEPENDENT RECEPTOR"/>
    <property type="match status" value="1"/>
</dbReference>
<dbReference type="InterPro" id="IPR012910">
    <property type="entry name" value="Plug_dom"/>
</dbReference>
<dbReference type="SUPFAM" id="SSF49464">
    <property type="entry name" value="Carboxypeptidase regulatory domain-like"/>
    <property type="match status" value="1"/>
</dbReference>
<accession>B3QYB3</accession>
<keyword evidence="9" id="KW-0675">Receptor</keyword>
<evidence type="ECO:0000256" key="3">
    <source>
        <dbReference type="ARBA" id="ARBA00022452"/>
    </source>
</evidence>
<dbReference type="Gene3D" id="2.60.40.1120">
    <property type="entry name" value="Carboxypeptidase-like, regulatory domain"/>
    <property type="match status" value="1"/>
</dbReference>
<evidence type="ECO:0000256" key="7">
    <source>
        <dbReference type="SAM" id="SignalP"/>
    </source>
</evidence>
<organism evidence="9 10">
    <name type="scientific">Chloroherpeton thalassium (strain ATCC 35110 / GB-78)</name>
    <dbReference type="NCBI Taxonomy" id="517418"/>
    <lineage>
        <taxon>Bacteria</taxon>
        <taxon>Pseudomonadati</taxon>
        <taxon>Chlorobiota</taxon>
        <taxon>Chlorobiia</taxon>
        <taxon>Chlorobiales</taxon>
        <taxon>Chloroherpetonaceae</taxon>
        <taxon>Chloroherpeton</taxon>
    </lineage>
</organism>
<dbReference type="Pfam" id="PF07715">
    <property type="entry name" value="Plug"/>
    <property type="match status" value="1"/>
</dbReference>
<evidence type="ECO:0000313" key="10">
    <source>
        <dbReference type="Proteomes" id="UP000001208"/>
    </source>
</evidence>
<dbReference type="InterPro" id="IPR037066">
    <property type="entry name" value="Plug_dom_sf"/>
</dbReference>